<protein>
    <submittedName>
        <fullName evidence="2">Acyl carrier protein</fullName>
    </submittedName>
</protein>
<dbReference type="InterPro" id="IPR036736">
    <property type="entry name" value="ACP-like_sf"/>
</dbReference>
<name>A0A2V2Z0L8_9BACL</name>
<comment type="caution">
    <text evidence="2">The sequence shown here is derived from an EMBL/GenBank/DDBJ whole genome shotgun (WGS) entry which is preliminary data.</text>
</comment>
<dbReference type="Gene3D" id="1.10.1200.10">
    <property type="entry name" value="ACP-like"/>
    <property type="match status" value="1"/>
</dbReference>
<sequence>MDLQTKINLLEDMLDLDQGSLEVTTLLDSLPDWDSVAAISLIALVDEHFDKTISGAIIKELKTVQDIINIME</sequence>
<dbReference type="RefSeq" id="WP_110041869.1">
    <property type="nucleotide sequence ID" value="NZ_CP054613.1"/>
</dbReference>
<dbReference type="Pfam" id="PF00550">
    <property type="entry name" value="PP-binding"/>
    <property type="match status" value="1"/>
</dbReference>
<dbReference type="SUPFAM" id="SSF47336">
    <property type="entry name" value="ACP-like"/>
    <property type="match status" value="1"/>
</dbReference>
<evidence type="ECO:0000259" key="1">
    <source>
        <dbReference type="PROSITE" id="PS50075"/>
    </source>
</evidence>
<proteinExistence type="predicted"/>
<dbReference type="Proteomes" id="UP000246635">
    <property type="component" value="Unassembled WGS sequence"/>
</dbReference>
<organism evidence="2 3">
    <name type="scientific">Paenibacillus cellulosilyticus</name>
    <dbReference type="NCBI Taxonomy" id="375489"/>
    <lineage>
        <taxon>Bacteria</taxon>
        <taxon>Bacillati</taxon>
        <taxon>Bacillota</taxon>
        <taxon>Bacilli</taxon>
        <taxon>Bacillales</taxon>
        <taxon>Paenibacillaceae</taxon>
        <taxon>Paenibacillus</taxon>
    </lineage>
</organism>
<reference evidence="2 3" key="1">
    <citation type="submission" date="2018-05" db="EMBL/GenBank/DDBJ databases">
        <title>Genomic Encyclopedia of Type Strains, Phase III (KMG-III): the genomes of soil and plant-associated and newly described type strains.</title>
        <authorList>
            <person name="Whitman W."/>
        </authorList>
    </citation>
    <scope>NUCLEOTIDE SEQUENCE [LARGE SCALE GENOMIC DNA]</scope>
    <source>
        <strain evidence="2 3">CECT 5696</strain>
    </source>
</reference>
<dbReference type="EMBL" id="QGTQ01000001">
    <property type="protein sequence ID" value="PWW08322.1"/>
    <property type="molecule type" value="Genomic_DNA"/>
</dbReference>
<keyword evidence="3" id="KW-1185">Reference proteome</keyword>
<evidence type="ECO:0000313" key="2">
    <source>
        <dbReference type="EMBL" id="PWW08322.1"/>
    </source>
</evidence>
<gene>
    <name evidence="2" type="ORF">DFQ01_10143</name>
</gene>
<dbReference type="PROSITE" id="PS50075">
    <property type="entry name" value="CARRIER"/>
    <property type="match status" value="1"/>
</dbReference>
<accession>A0A2V2Z0L8</accession>
<dbReference type="InterPro" id="IPR009081">
    <property type="entry name" value="PP-bd_ACP"/>
</dbReference>
<dbReference type="AlphaFoldDB" id="A0A2V2Z0L8"/>
<evidence type="ECO:0000313" key="3">
    <source>
        <dbReference type="Proteomes" id="UP000246635"/>
    </source>
</evidence>
<feature type="domain" description="Carrier" evidence="1">
    <location>
        <begin position="1"/>
        <end position="72"/>
    </location>
</feature>
<dbReference type="OrthoDB" id="5326335at2"/>